<dbReference type="PROSITE" id="PS51424">
    <property type="entry name" value="ROC"/>
    <property type="match status" value="1"/>
</dbReference>
<dbReference type="Gene3D" id="1.10.10.10">
    <property type="entry name" value="Winged helix-like DNA-binding domain superfamily/Winged helix DNA-binding domain"/>
    <property type="match status" value="1"/>
</dbReference>
<evidence type="ECO:0000256" key="3">
    <source>
        <dbReference type="ARBA" id="ARBA00022737"/>
    </source>
</evidence>
<dbReference type="CDD" id="cd22758">
    <property type="entry name" value="OTU_232R-like"/>
    <property type="match status" value="1"/>
</dbReference>
<keyword evidence="6" id="KW-0067">ATP-binding</keyword>
<dbReference type="CDD" id="cd00882">
    <property type="entry name" value="Ras_like_GTPase"/>
    <property type="match status" value="1"/>
</dbReference>
<dbReference type="InterPro" id="IPR041249">
    <property type="entry name" value="HEPN_DZIP3"/>
</dbReference>
<keyword evidence="3" id="KW-0677">Repeat</keyword>
<feature type="compositionally biased region" description="Low complexity" evidence="9">
    <location>
        <begin position="1005"/>
        <end position="1015"/>
    </location>
</feature>
<evidence type="ECO:0000256" key="2">
    <source>
        <dbReference type="ARBA" id="ARBA00022679"/>
    </source>
</evidence>
<organism evidence="12 13">
    <name type="scientific">Sinanodonta woodiana</name>
    <name type="common">Chinese pond mussel</name>
    <name type="synonym">Anodonta woodiana</name>
    <dbReference type="NCBI Taxonomy" id="1069815"/>
    <lineage>
        <taxon>Eukaryota</taxon>
        <taxon>Metazoa</taxon>
        <taxon>Spiralia</taxon>
        <taxon>Lophotrochozoa</taxon>
        <taxon>Mollusca</taxon>
        <taxon>Bivalvia</taxon>
        <taxon>Autobranchia</taxon>
        <taxon>Heteroconchia</taxon>
        <taxon>Palaeoheterodonta</taxon>
        <taxon>Unionida</taxon>
        <taxon>Unionoidea</taxon>
        <taxon>Unionidae</taxon>
        <taxon>Unioninae</taxon>
        <taxon>Sinanodonta</taxon>
    </lineage>
</organism>
<evidence type="ECO:0000313" key="12">
    <source>
        <dbReference type="EMBL" id="KAL3887630.1"/>
    </source>
</evidence>
<keyword evidence="5" id="KW-0418">Kinase</keyword>
<dbReference type="Gene3D" id="3.90.70.80">
    <property type="match status" value="1"/>
</dbReference>
<evidence type="ECO:0000259" key="10">
    <source>
        <dbReference type="PROSITE" id="PS50802"/>
    </source>
</evidence>
<gene>
    <name evidence="12" type="ORF">ACJMK2_000026</name>
</gene>
<dbReference type="Pfam" id="PF02338">
    <property type="entry name" value="OTU"/>
    <property type="match status" value="1"/>
</dbReference>
<dbReference type="PROSITE" id="PS50802">
    <property type="entry name" value="OTU"/>
    <property type="match status" value="1"/>
</dbReference>
<dbReference type="InterPro" id="IPR036388">
    <property type="entry name" value="WH-like_DNA-bd_sf"/>
</dbReference>
<evidence type="ECO:0000256" key="1">
    <source>
        <dbReference type="ARBA" id="ARBA00012513"/>
    </source>
</evidence>
<evidence type="ECO:0000256" key="7">
    <source>
        <dbReference type="ARBA" id="ARBA00047899"/>
    </source>
</evidence>
<evidence type="ECO:0000259" key="11">
    <source>
        <dbReference type="PROSITE" id="PS51424"/>
    </source>
</evidence>
<dbReference type="GO" id="GO:0016301">
    <property type="term" value="F:kinase activity"/>
    <property type="evidence" value="ECO:0007669"/>
    <property type="project" value="UniProtKB-KW"/>
</dbReference>
<comment type="catalytic activity">
    <reaction evidence="7">
        <text>L-threonyl-[protein] + ATP = O-phospho-L-threonyl-[protein] + ADP + H(+)</text>
        <dbReference type="Rhea" id="RHEA:46608"/>
        <dbReference type="Rhea" id="RHEA-COMP:11060"/>
        <dbReference type="Rhea" id="RHEA-COMP:11605"/>
        <dbReference type="ChEBI" id="CHEBI:15378"/>
        <dbReference type="ChEBI" id="CHEBI:30013"/>
        <dbReference type="ChEBI" id="CHEBI:30616"/>
        <dbReference type="ChEBI" id="CHEBI:61977"/>
        <dbReference type="ChEBI" id="CHEBI:456216"/>
        <dbReference type="EC" id="2.7.11.1"/>
    </reaction>
</comment>
<dbReference type="Gene3D" id="3.30.70.1390">
    <property type="entry name" value="ROC domain from the Parkinson's disease-associated leucine-rich repeat kinase 2"/>
    <property type="match status" value="1"/>
</dbReference>
<evidence type="ECO:0000256" key="8">
    <source>
        <dbReference type="ARBA" id="ARBA00048679"/>
    </source>
</evidence>
<evidence type="ECO:0000256" key="4">
    <source>
        <dbReference type="ARBA" id="ARBA00022741"/>
    </source>
</evidence>
<dbReference type="PANTHER" id="PTHR12419:SF11">
    <property type="entry name" value="OTU DOMAIN-CONTAINING PROTEIN DDB_G0284757"/>
    <property type="match status" value="1"/>
</dbReference>
<dbReference type="PANTHER" id="PTHR12419">
    <property type="entry name" value="OTU DOMAIN CONTAINING PROTEIN"/>
    <property type="match status" value="1"/>
</dbReference>
<dbReference type="InterPro" id="IPR050704">
    <property type="entry name" value="Peptidase_C85-like"/>
</dbReference>
<keyword evidence="2" id="KW-0808">Transferase</keyword>
<dbReference type="InterPro" id="IPR027417">
    <property type="entry name" value="P-loop_NTPase"/>
</dbReference>
<dbReference type="Gene3D" id="3.40.50.300">
    <property type="entry name" value="P-loop containing nucleotide triphosphate hydrolases"/>
    <property type="match status" value="2"/>
</dbReference>
<dbReference type="Pfam" id="PF08477">
    <property type="entry name" value="Roc"/>
    <property type="match status" value="1"/>
</dbReference>
<evidence type="ECO:0000313" key="13">
    <source>
        <dbReference type="Proteomes" id="UP001634394"/>
    </source>
</evidence>
<dbReference type="EC" id="2.7.11.1" evidence="1"/>
<dbReference type="Pfam" id="PF16095">
    <property type="entry name" value="COR-A"/>
    <property type="match status" value="1"/>
</dbReference>
<protein>
    <recommendedName>
        <fullName evidence="1">non-specific serine/threonine protein kinase</fullName>
        <ecNumber evidence="1">2.7.11.1</ecNumber>
    </recommendedName>
</protein>
<dbReference type="SUPFAM" id="SSF52540">
    <property type="entry name" value="P-loop containing nucleoside triphosphate hydrolases"/>
    <property type="match status" value="1"/>
</dbReference>
<evidence type="ECO:0000256" key="9">
    <source>
        <dbReference type="SAM" id="MobiDB-lite"/>
    </source>
</evidence>
<dbReference type="InterPro" id="IPR020859">
    <property type="entry name" value="ROC"/>
</dbReference>
<comment type="caution">
    <text evidence="12">The sequence shown here is derived from an EMBL/GenBank/DDBJ whole genome shotgun (WGS) entry which is preliminary data.</text>
</comment>
<feature type="compositionally biased region" description="Polar residues" evidence="9">
    <location>
        <begin position="1022"/>
        <end position="1047"/>
    </location>
</feature>
<feature type="domain" description="Roc" evidence="11">
    <location>
        <begin position="31"/>
        <end position="352"/>
    </location>
</feature>
<dbReference type="GO" id="GO:0005524">
    <property type="term" value="F:ATP binding"/>
    <property type="evidence" value="ECO:0007669"/>
    <property type="project" value="UniProtKB-KW"/>
</dbReference>
<dbReference type="InterPro" id="IPR038765">
    <property type="entry name" value="Papain-like_cys_pep_sf"/>
</dbReference>
<dbReference type="Proteomes" id="UP001634394">
    <property type="component" value="Unassembled WGS sequence"/>
</dbReference>
<accession>A0ABD3XNA8</accession>
<evidence type="ECO:0000256" key="5">
    <source>
        <dbReference type="ARBA" id="ARBA00022777"/>
    </source>
</evidence>
<dbReference type="Pfam" id="PF18738">
    <property type="entry name" value="HEPN_DZIP3"/>
    <property type="match status" value="1"/>
</dbReference>
<feature type="domain" description="OTU" evidence="10">
    <location>
        <begin position="812"/>
        <end position="953"/>
    </location>
</feature>
<dbReference type="InterPro" id="IPR003323">
    <property type="entry name" value="OTU_dom"/>
</dbReference>
<reference evidence="12 13" key="1">
    <citation type="submission" date="2024-11" db="EMBL/GenBank/DDBJ databases">
        <title>Chromosome-level genome assembly of the freshwater bivalve Anodonta woodiana.</title>
        <authorList>
            <person name="Chen X."/>
        </authorList>
    </citation>
    <scope>NUCLEOTIDE SEQUENCE [LARGE SCALE GENOMIC DNA]</scope>
    <source>
        <strain evidence="12">MN2024</strain>
        <tissue evidence="12">Gills</tissue>
    </source>
</reference>
<evidence type="ECO:0000256" key="6">
    <source>
        <dbReference type="ARBA" id="ARBA00022840"/>
    </source>
</evidence>
<dbReference type="SUPFAM" id="SSF54001">
    <property type="entry name" value="Cysteine proteinases"/>
    <property type="match status" value="1"/>
</dbReference>
<name>A0ABD3XNA8_SINWO</name>
<keyword evidence="4" id="KW-0547">Nucleotide-binding</keyword>
<comment type="catalytic activity">
    <reaction evidence="8">
        <text>L-seryl-[protein] + ATP = O-phospho-L-seryl-[protein] + ADP + H(+)</text>
        <dbReference type="Rhea" id="RHEA:17989"/>
        <dbReference type="Rhea" id="RHEA-COMP:9863"/>
        <dbReference type="Rhea" id="RHEA-COMP:11604"/>
        <dbReference type="ChEBI" id="CHEBI:15378"/>
        <dbReference type="ChEBI" id="CHEBI:29999"/>
        <dbReference type="ChEBI" id="CHEBI:30616"/>
        <dbReference type="ChEBI" id="CHEBI:83421"/>
        <dbReference type="ChEBI" id="CHEBI:456216"/>
        <dbReference type="EC" id="2.7.11.1"/>
    </reaction>
</comment>
<proteinExistence type="predicted"/>
<dbReference type="InterPro" id="IPR032171">
    <property type="entry name" value="COR-A"/>
</dbReference>
<dbReference type="EMBL" id="JBJQND010000001">
    <property type="protein sequence ID" value="KAL3887630.1"/>
    <property type="molecule type" value="Genomic_DNA"/>
</dbReference>
<keyword evidence="13" id="KW-1185">Reference proteome</keyword>
<feature type="region of interest" description="Disordered" evidence="9">
    <location>
        <begin position="1001"/>
        <end position="1047"/>
    </location>
</feature>
<sequence length="1431" mass="159507">MSSHVDPLLPVEILSMDYNSIQLYQKALDAGKEKVYNIRVMVVGQFGVGKTTLIKRLLGQPVDISERNSTEGIDVHKHCCKISLDKGEWIEPVDDSDQLYILHRLNKLLSVQHQKPDISQEHNIGETIHQREIVEVIYQREITSDIDANYSKHLDKETGTVAVPLSDDKSSNSEKMKDAMMEILCLVNENADKLVKDIEKYAALSIWDFAGQYAFYTTHQTFLTSRAIYLLVIDLSQHVNDLIQDDKCFLDSEGIKLQKVLDLIQIWMNSIHSSVASPEAIVPVILVGTHVDKLSEESRKEAIDKYFIELRYMLGEKPTIRHLVHDIAIDNTKPDPMLEELKKRIFEVSKQQPHWGEETPARWLPLEQAIMTLKASGTKIVKLSLIEKINMSGSVKIEDRDELELFLKFHHEMGTILYFSVEELRKKIILEPQWIIDALKSLITAETFIRQNPAITSKFREFVKTGKLTHELIDIIWSKENNPEFHDNKDHILRLMEQLNIIATPRIFSEEGQVTKEENYFLAPCMLQQKTPEEIISPKPNTQMESSPVLCYVFTGNFLPSAIFHRLLAACIAHWPVAKKKKEHTEENLIFCGCCVFQLDKQHKLTLHFREHVIFLRVSRMGLKDKTPSSNLCIEVREFITRNLEKIIGYLGKGLRFEYFIQCPEYNGVSINSLIPESVLKEESEVPCEFDDHHHMIESCKVLEFWFDDQTQTIMEGIEEGKESDEYDKEENDSMDGVLNTSIKKGNTDIKDQVMPQAYDVRAKTTSFPKYQFKGVPCLHPLLLHQRLQKPQQAALSSRSTLEANCLSVGLVLHDETPADGNCFFEAVSSQLRRLNCVVKKSPQELRHEVVAFMRTNRVIQASEGTIHLDSFIYNESFDDYCSRMARDGEWADHVVVVAMARMLQIDIMIVTSSPSSGPESVIVWVVGQTAFQGDPILLGHVWESHYMSLHPISPVVLDQDLADHSTQTDVPNSDPTTHIIQIPAYVSTSSTTLGLIQTPTTNASPSVSHGSTSSTALGLIQTPSSGSGSTEANVMQTQTSGSGSTAANVIQTPGSTAANVIQTPGSTAANVIQTPTSGPTAANVIQTSTSGPTAANAIQTSTSGPTAANVIQTPTSGPTTANIIQTPTSGSTAANVMQTPTSGSTLANVIQTTGPTAANVIQTPGSTAANIIQTTPSVPATLGSIPSTTTGLMPVMSSCYTAGGLPPQAMTIQSTTTNVSQAPSLDDTGRFVHIACLLVNVGSRVLRRLLLYHTVKPTRNLDQYLAKKRIYIDNLRKRKIINKSQMDILYPPGGCTNLGDYDITLLSALFTNIVNIISQQQLNMIQFLRDKRNEIFAHAKSVTVNSNEYQTFWNDIRSTLEALCKQCNDPDFKNEILREIQAIQVSSVQGTSLLDALQTHKKIESLEKLVQYLMSSRAQESNKESDDSDS</sequence>